<dbReference type="AlphaFoldDB" id="A0AAJ2LNE4"/>
<dbReference type="InterPro" id="IPR025743">
    <property type="entry name" value="TssM1_N"/>
</dbReference>
<dbReference type="RefSeq" id="WP_310866603.1">
    <property type="nucleotide sequence ID" value="NZ_JAVLSF010000963.1"/>
</dbReference>
<proteinExistence type="predicted"/>
<feature type="non-terminal residue" evidence="2">
    <location>
        <position position="128"/>
    </location>
</feature>
<dbReference type="PANTHER" id="PTHR36153">
    <property type="entry name" value="INNER MEMBRANE PROTEIN-RELATED"/>
    <property type="match status" value="1"/>
</dbReference>
<comment type="caution">
    <text evidence="2">The sequence shown here is derived from an EMBL/GenBank/DDBJ whole genome shotgun (WGS) entry which is preliminary data.</text>
</comment>
<sequence length="128" mass="14799">NLLYDGLQDLSTTHLTRRHSQTISPSVMTFPLEFKSIKPALKLFISALFEENPFQFQPVFRGFYFTSALQEGTVESPMTKQIISQFSLTQPDNPQQQTVEINSQHGYFLKDLFSKIILADKHLVRQYL</sequence>
<dbReference type="Proteomes" id="UP001268610">
    <property type="component" value="Unassembled WGS sequence"/>
</dbReference>
<gene>
    <name evidence="2" type="ORF">RJJ65_39210</name>
</gene>
<feature type="domain" description="Type VI secretion system component TssM1 N-terminal" evidence="1">
    <location>
        <begin position="2"/>
        <end position="126"/>
    </location>
</feature>
<reference evidence="2" key="1">
    <citation type="submission" date="2023-04" db="EMBL/GenBank/DDBJ databases">
        <title>Genomic characterization of faba bean (Vicia faba) microsymbionts in Mexican soils.</title>
        <authorList>
            <person name="Rivera Orduna F.N."/>
            <person name="Guevara-Luna J."/>
            <person name="Yan J."/>
            <person name="Arroyo-Herrera I."/>
            <person name="Li Y."/>
            <person name="Vasquez-Murrieta M.S."/>
            <person name="Wang E.T."/>
        </authorList>
    </citation>
    <scope>NUCLEOTIDE SEQUENCE</scope>
    <source>
        <strain evidence="2">CH26</strain>
    </source>
</reference>
<evidence type="ECO:0000259" key="1">
    <source>
        <dbReference type="Pfam" id="PF14331"/>
    </source>
</evidence>
<dbReference type="EMBL" id="JAVLSF010000963">
    <property type="protein sequence ID" value="MDR9778575.1"/>
    <property type="molecule type" value="Genomic_DNA"/>
</dbReference>
<dbReference type="PANTHER" id="PTHR36153:SF1">
    <property type="entry name" value="TYPE VI SECRETION SYSTEM COMPONENT TSSM1"/>
    <property type="match status" value="1"/>
</dbReference>
<evidence type="ECO:0000313" key="2">
    <source>
        <dbReference type="EMBL" id="MDR9778575.1"/>
    </source>
</evidence>
<protein>
    <submittedName>
        <fullName evidence="2">Type VI secretion system protein</fullName>
    </submittedName>
</protein>
<dbReference type="InterPro" id="IPR053156">
    <property type="entry name" value="T6SS_TssM-like"/>
</dbReference>
<evidence type="ECO:0000313" key="3">
    <source>
        <dbReference type="Proteomes" id="UP001268610"/>
    </source>
</evidence>
<organism evidence="2 3">
    <name type="scientific">Rhizobium hidalgonense</name>
    <dbReference type="NCBI Taxonomy" id="1538159"/>
    <lineage>
        <taxon>Bacteria</taxon>
        <taxon>Pseudomonadati</taxon>
        <taxon>Pseudomonadota</taxon>
        <taxon>Alphaproteobacteria</taxon>
        <taxon>Hyphomicrobiales</taxon>
        <taxon>Rhizobiaceae</taxon>
        <taxon>Rhizobium/Agrobacterium group</taxon>
        <taxon>Rhizobium</taxon>
    </lineage>
</organism>
<accession>A0AAJ2LNE4</accession>
<feature type="non-terminal residue" evidence="2">
    <location>
        <position position="1"/>
    </location>
</feature>
<name>A0AAJ2LNE4_9HYPH</name>
<dbReference type="Pfam" id="PF14331">
    <property type="entry name" value="IcmF-related_N"/>
    <property type="match status" value="1"/>
</dbReference>